<evidence type="ECO:0000313" key="3">
    <source>
        <dbReference type="Proteomes" id="UP000829364"/>
    </source>
</evidence>
<evidence type="ECO:0008006" key="4">
    <source>
        <dbReference type="Google" id="ProtNLM"/>
    </source>
</evidence>
<dbReference type="KEGG" id="ptkz:JDV02_004884"/>
<dbReference type="AlphaFoldDB" id="A0A9Q8QFE8"/>
<feature type="compositionally biased region" description="Polar residues" evidence="1">
    <location>
        <begin position="615"/>
        <end position="629"/>
    </location>
</feature>
<feature type="compositionally biased region" description="Polar residues" evidence="1">
    <location>
        <begin position="67"/>
        <end position="81"/>
    </location>
</feature>
<keyword evidence="3" id="KW-1185">Reference proteome</keyword>
<dbReference type="GeneID" id="72066835"/>
<reference evidence="2" key="1">
    <citation type="submission" date="2021-11" db="EMBL/GenBank/DDBJ databases">
        <title>Purpureocillium_takamizusanense_genome.</title>
        <authorList>
            <person name="Nguyen N.-H."/>
        </authorList>
    </citation>
    <scope>NUCLEOTIDE SEQUENCE</scope>
    <source>
        <strain evidence="2">PT3</strain>
    </source>
</reference>
<feature type="region of interest" description="Disordered" evidence="1">
    <location>
        <begin position="463"/>
        <end position="503"/>
    </location>
</feature>
<name>A0A9Q8QFE8_9HYPO</name>
<protein>
    <recommendedName>
        <fullName evidence="4">WW domain-containing protein</fullName>
    </recommendedName>
</protein>
<feature type="region of interest" description="Disordered" evidence="1">
    <location>
        <begin position="537"/>
        <end position="694"/>
    </location>
</feature>
<feature type="compositionally biased region" description="Low complexity" evidence="1">
    <location>
        <begin position="406"/>
        <end position="429"/>
    </location>
</feature>
<sequence length="694" mass="75686">MFGLPPGWESDYDGQRWFYTYKASGHIQYHFPTEGDEFPDYLDASVPAPDLAPEERLESQQQLRRQTTISAASAKQLSPPSSHRAGNGAAKSGMSATARPVSAIWDGDGGGGDDDAEQVFQPENFMFLGPGTYTEVSPLNEEEEEAARRVVAGGIGERVAGDSAVAGGSAAGTKAAVSPVASTVTTPMVQKSEASVSPPVPAAGQEIVIESPPIQAEPVPTPPQEEQPVVHMIDSRELPQELPAPPPVFDPVGVVAEMATEHTAVAHIELHPDPVEMGDNAVLAPIETNMNAAALGMAELPERNSPVELKLPQKVEKPAEVATGSSVTVQEPDAVRQVSQQGTESQISGRLRRRTLSRIRSISNHLMSSPSSNISQFSICQTSSLRFKLCNTITNNKISNSSSIKISNISSSSSSNISSNHNSNNHNSSDYNSSHTRTFSSITISHNMSLSGSKDCRLLSRNMAIRPRHRSLDPTSPSRSRYRIRPSLSNKRKYKASQSSRRRKVIFRNPNCFSRPINLKLRSRLCRPNNFNSSLLISSPSKFNLPSSTNSSSSSRTKKPRRNRQGRDSNSSKAMKFSHLRNSHSPRHSHSTRPYSLSRVLILSKQQRSTRLRNKVSSSGNVHGLSSNHKTSHNRKPPNKTYPSRSRSPGSPPVVSILKHIGLIAPGKRQPKHRRKPPRKSGRAALLPCNVKHH</sequence>
<dbReference type="Proteomes" id="UP000829364">
    <property type="component" value="Chromosome 4"/>
</dbReference>
<evidence type="ECO:0000313" key="2">
    <source>
        <dbReference type="EMBL" id="UNI18630.1"/>
    </source>
</evidence>
<gene>
    <name evidence="2" type="ORF">JDV02_004884</name>
</gene>
<dbReference type="EMBL" id="CP086357">
    <property type="protein sequence ID" value="UNI18630.1"/>
    <property type="molecule type" value="Genomic_DNA"/>
</dbReference>
<feature type="compositionally biased region" description="Basic residues" evidence="1">
    <location>
        <begin position="480"/>
        <end position="503"/>
    </location>
</feature>
<dbReference type="RefSeq" id="XP_047842111.1">
    <property type="nucleotide sequence ID" value="XM_047986131.1"/>
</dbReference>
<feature type="compositionally biased region" description="Low complexity" evidence="1">
    <location>
        <begin position="643"/>
        <end position="656"/>
    </location>
</feature>
<feature type="compositionally biased region" description="Basic residues" evidence="1">
    <location>
        <begin position="576"/>
        <end position="591"/>
    </location>
</feature>
<proteinExistence type="predicted"/>
<evidence type="ECO:0000256" key="1">
    <source>
        <dbReference type="SAM" id="MobiDB-lite"/>
    </source>
</evidence>
<accession>A0A9Q8QFE8</accession>
<feature type="compositionally biased region" description="Low complexity" evidence="1">
    <location>
        <begin position="546"/>
        <end position="555"/>
    </location>
</feature>
<organism evidence="2 3">
    <name type="scientific">Purpureocillium takamizusanense</name>
    <dbReference type="NCBI Taxonomy" id="2060973"/>
    <lineage>
        <taxon>Eukaryota</taxon>
        <taxon>Fungi</taxon>
        <taxon>Dikarya</taxon>
        <taxon>Ascomycota</taxon>
        <taxon>Pezizomycotina</taxon>
        <taxon>Sordariomycetes</taxon>
        <taxon>Hypocreomycetidae</taxon>
        <taxon>Hypocreales</taxon>
        <taxon>Ophiocordycipitaceae</taxon>
        <taxon>Purpureocillium</taxon>
    </lineage>
</organism>
<dbReference type="OrthoDB" id="3439539at2759"/>
<feature type="region of interest" description="Disordered" evidence="1">
    <location>
        <begin position="406"/>
        <end position="436"/>
    </location>
</feature>
<feature type="region of interest" description="Disordered" evidence="1">
    <location>
        <begin position="53"/>
        <end position="117"/>
    </location>
</feature>
<feature type="compositionally biased region" description="Basic residues" evidence="1">
    <location>
        <begin position="669"/>
        <end position="682"/>
    </location>
</feature>